<dbReference type="Gene3D" id="2.60.120.620">
    <property type="entry name" value="q2cbj1_9rhob like domain"/>
    <property type="match status" value="1"/>
</dbReference>
<organism evidence="4">
    <name type="scientific">Mucochytrium quahogii</name>
    <dbReference type="NCBI Taxonomy" id="96639"/>
    <lineage>
        <taxon>Eukaryota</taxon>
        <taxon>Sar</taxon>
        <taxon>Stramenopiles</taxon>
        <taxon>Bigyra</taxon>
        <taxon>Labyrinthulomycetes</taxon>
        <taxon>Thraustochytrida</taxon>
        <taxon>Thraustochytriidae</taxon>
        <taxon>Mucochytrium</taxon>
    </lineage>
</organism>
<evidence type="ECO:0000256" key="1">
    <source>
        <dbReference type="ARBA" id="ARBA00001962"/>
    </source>
</evidence>
<name>A0A7S2WBR5_9STRA</name>
<dbReference type="Pfam" id="PF05721">
    <property type="entry name" value="PhyH"/>
    <property type="match status" value="1"/>
</dbReference>
<dbReference type="AlphaFoldDB" id="A0A7S2WBR5"/>
<dbReference type="InterPro" id="IPR008775">
    <property type="entry name" value="Phytyl_CoA_dOase-like"/>
</dbReference>
<comment type="cofactor">
    <cofactor evidence="1">
        <name>Fe cation</name>
        <dbReference type="ChEBI" id="CHEBI:24875"/>
    </cofactor>
</comment>
<dbReference type="GO" id="GO:0046872">
    <property type="term" value="F:metal ion binding"/>
    <property type="evidence" value="ECO:0007669"/>
    <property type="project" value="UniProtKB-KW"/>
</dbReference>
<evidence type="ECO:0000313" key="4">
    <source>
        <dbReference type="EMBL" id="CAD9677400.1"/>
    </source>
</evidence>
<reference evidence="4" key="1">
    <citation type="submission" date="2021-01" db="EMBL/GenBank/DDBJ databases">
        <authorList>
            <person name="Corre E."/>
            <person name="Pelletier E."/>
            <person name="Niang G."/>
            <person name="Scheremetjew M."/>
            <person name="Finn R."/>
            <person name="Kale V."/>
            <person name="Holt S."/>
            <person name="Cochrane G."/>
            <person name="Meng A."/>
            <person name="Brown T."/>
            <person name="Cohen L."/>
        </authorList>
    </citation>
    <scope>NUCLEOTIDE SEQUENCE</scope>
    <source>
        <strain evidence="4">NY070348D</strain>
    </source>
</reference>
<proteinExistence type="predicted"/>
<sequence>MQARMRCNMSSLSAVERAKFMFDLNGFIVVRGVLSPEQVKAANDGINAHKFHERVGGTRNSDRGTLFEGDSKTGRFDMAGMLGWEGEHKNVFREMLAHPKLVPYIDMLVGKGYRLDHSPLVLAQEKGSEGFKLHGGSLRPDTGEFIPSLQYVCKNGGMYNTLIGVSYQLTDHNPGDGGFAVVKGSHKINFAPSTAMLNCTDADFFEQCVSQPVTKAGDVVLFSEATIHGCLPWTADIQRRVALFRFSPAHLAFARGYTNWPQEFLEGMTDEQLACMLPPYHQMYDRPLVAEQDNRLQVQVKGRSEVKKQFDKKVFGTDYY</sequence>
<keyword evidence="3" id="KW-0408">Iron</keyword>
<protein>
    <submittedName>
        <fullName evidence="4">Uncharacterized protein</fullName>
    </submittedName>
</protein>
<gene>
    <name evidence="4" type="ORF">QSP1433_LOCUS5777</name>
</gene>
<dbReference type="EMBL" id="HBHK01009334">
    <property type="protein sequence ID" value="CAD9677400.1"/>
    <property type="molecule type" value="Transcribed_RNA"/>
</dbReference>
<accession>A0A7S2WBR5</accession>
<dbReference type="SUPFAM" id="SSF51197">
    <property type="entry name" value="Clavaminate synthase-like"/>
    <property type="match status" value="1"/>
</dbReference>
<keyword evidence="2" id="KW-0479">Metal-binding</keyword>
<dbReference type="PANTHER" id="PTHR20883">
    <property type="entry name" value="PHYTANOYL-COA DIOXYGENASE DOMAIN CONTAINING 1"/>
    <property type="match status" value="1"/>
</dbReference>
<dbReference type="PANTHER" id="PTHR20883:SF15">
    <property type="entry name" value="PHYTANOYL-COA DIOXYGENASE DOMAIN-CONTAINING PROTEIN 1"/>
    <property type="match status" value="1"/>
</dbReference>
<evidence type="ECO:0000256" key="2">
    <source>
        <dbReference type="ARBA" id="ARBA00022723"/>
    </source>
</evidence>
<evidence type="ECO:0000256" key="3">
    <source>
        <dbReference type="ARBA" id="ARBA00023004"/>
    </source>
</evidence>